<dbReference type="STRING" id="547559.Nmag_1043"/>
<evidence type="ECO:0000313" key="2">
    <source>
        <dbReference type="EMBL" id="ELY25282.1"/>
    </source>
</evidence>
<dbReference type="Proteomes" id="UP000001879">
    <property type="component" value="Chromosome"/>
</dbReference>
<reference evidence="1 3" key="2">
    <citation type="journal article" date="2012" name="BMC Genomics">
        <title>A comparative genomics perspective on the genetic content of the alkaliphilic haloarchaeon Natrialba magadii ATCC 43099T.</title>
        <authorList>
            <person name="Siddaramappa S."/>
            <person name="Challacombe J.F."/>
            <person name="Decastro R.E."/>
            <person name="Pfeiffer F."/>
            <person name="Sastre D.E."/>
            <person name="Gimenez M.I."/>
            <person name="Paggi R.A."/>
            <person name="Detter J.C."/>
            <person name="Davenport K.W."/>
            <person name="Goodwin L.A."/>
            <person name="Kyrpides N."/>
            <person name="Tapia R."/>
            <person name="Pitluck S."/>
            <person name="Lucas S."/>
            <person name="Woyke T."/>
            <person name="Maupin-Furlow J.A."/>
        </authorList>
    </citation>
    <scope>NUCLEOTIDE SEQUENCE [LARGE SCALE GENOMIC DNA]</scope>
    <source>
        <strain evidence="1">ATCC 43099</strain>
        <strain evidence="3">ATCC 43099 / DSM 3394 / CCM 3739 / CIP 104546 / IAM 13178 / JCM 8861 / NBRC 102185 / NCIMB 2190 / MS3</strain>
    </source>
</reference>
<gene>
    <name evidence="1" type="ordered locus">Nmag_1043</name>
    <name evidence="2" type="ORF">C500_17731</name>
</gene>
<dbReference type="Proteomes" id="UP000011543">
    <property type="component" value="Unassembled WGS sequence"/>
</dbReference>
<organism evidence="1 3">
    <name type="scientific">Natrialba magadii (strain ATCC 43099 / DSM 3394 / CCM 3739 / CIP 104546 / IAM 13178 / JCM 8861 / NBRC 102185 / NCIMB 2190 / MS3)</name>
    <name type="common">Natronobacterium magadii</name>
    <dbReference type="NCBI Taxonomy" id="547559"/>
    <lineage>
        <taxon>Archaea</taxon>
        <taxon>Methanobacteriati</taxon>
        <taxon>Methanobacteriota</taxon>
        <taxon>Stenosarchaea group</taxon>
        <taxon>Halobacteria</taxon>
        <taxon>Halobacteriales</taxon>
        <taxon>Natrialbaceae</taxon>
        <taxon>Natrialba</taxon>
    </lineage>
</organism>
<keyword evidence="3" id="KW-1185">Reference proteome</keyword>
<name>D3SRC2_NATMM</name>
<dbReference type="KEGG" id="nmg:Nmag_1043"/>
<reference evidence="3" key="1">
    <citation type="submission" date="2010-02" db="EMBL/GenBank/DDBJ databases">
        <title>Complete sequence of chromosome of Natrialba magadii ATCC 43099.</title>
        <authorList>
            <consortium name="US DOE Joint Genome Institute"/>
            <person name="Lucas S."/>
            <person name="Copeland A."/>
            <person name="Lapidus A."/>
            <person name="Cheng J.-F."/>
            <person name="Bruce D."/>
            <person name="Goodwin L."/>
            <person name="Pitluck S."/>
            <person name="Davenport K."/>
            <person name="Saunders E."/>
            <person name="Detter J.C."/>
            <person name="Han C."/>
            <person name="Tapia R."/>
            <person name="Land M."/>
            <person name="Hauser L."/>
            <person name="Kyrpides N."/>
            <person name="Mikhailova N."/>
            <person name="De Castro R.E."/>
            <person name="Maupin-Furlow J.A."/>
            <person name="Woyke T."/>
        </authorList>
    </citation>
    <scope>NUCLEOTIDE SEQUENCE [LARGE SCALE GENOMIC DNA]</scope>
    <source>
        <strain evidence="3">ATCC 43099 / DSM 3394 / CCM 3739 / CIP 104546 / IAM 13178 / JCM 8861 / NBRC 102185 / NCIMB 2190 / MS3</strain>
    </source>
</reference>
<dbReference type="PaxDb" id="547559-Nmag_1043"/>
<evidence type="ECO:0000313" key="4">
    <source>
        <dbReference type="Proteomes" id="UP000011543"/>
    </source>
</evidence>
<dbReference type="HOGENOM" id="CLU_2875175_0_0_2"/>
<reference evidence="1" key="4">
    <citation type="submission" date="2016-09" db="EMBL/GenBank/DDBJ databases">
        <authorList>
            <person name="Pfeiffer F."/>
        </authorList>
    </citation>
    <scope>NUCLEOTIDE SEQUENCE</scope>
    <source>
        <strain evidence="1">ATCC 43099</strain>
    </source>
</reference>
<dbReference type="AlphaFoldDB" id="D3SRC2"/>
<protein>
    <submittedName>
        <fullName evidence="1">Uncharacterized protein</fullName>
    </submittedName>
</protein>
<reference evidence="2 4" key="3">
    <citation type="journal article" date="2014" name="PLoS Genet.">
        <title>Phylogenetically driven sequencing of extremely halophilic archaea reveals strategies for static and dynamic osmo-response.</title>
        <authorList>
            <person name="Becker E.A."/>
            <person name="Seitzer P.M."/>
            <person name="Tritt A."/>
            <person name="Larsen D."/>
            <person name="Krusor M."/>
            <person name="Yao A.I."/>
            <person name="Wu D."/>
            <person name="Madern D."/>
            <person name="Eisen J.A."/>
            <person name="Darling A.E."/>
            <person name="Facciotti M.T."/>
        </authorList>
    </citation>
    <scope>NUCLEOTIDE SEQUENCE [LARGE SCALE GENOMIC DNA]</scope>
    <source>
        <strain evidence="4">ATCC 43099 / DSM 3394 / CCM 3739 / CIP 104546 / IAM 13178 / JCM 8861 / NBRC 102185 / NCIMB 2190 / MS3</strain>
        <strain evidence="2">MS-3</strain>
    </source>
</reference>
<evidence type="ECO:0000313" key="1">
    <source>
        <dbReference type="EMBL" id="ADD04627.1"/>
    </source>
</evidence>
<sequence length="63" mass="6774">MIPVGCIVGLYTHQNGTADVWASDHGLQGSDCTTLLAQTDADDKAIKRFHATRLSAHFTDSTL</sequence>
<dbReference type="EMBL" id="AOHS01000056">
    <property type="protein sequence ID" value="ELY25282.1"/>
    <property type="molecule type" value="Genomic_DNA"/>
</dbReference>
<evidence type="ECO:0000313" key="3">
    <source>
        <dbReference type="Proteomes" id="UP000001879"/>
    </source>
</evidence>
<dbReference type="EMBL" id="CP001932">
    <property type="protein sequence ID" value="ADD04627.1"/>
    <property type="molecule type" value="Genomic_DNA"/>
</dbReference>
<accession>D3SRC2</accession>
<proteinExistence type="predicted"/>